<dbReference type="GO" id="GO:0016829">
    <property type="term" value="F:lyase activity"/>
    <property type="evidence" value="ECO:0007669"/>
    <property type="project" value="UniProtKB-KW"/>
</dbReference>
<dbReference type="Pfam" id="PF00378">
    <property type="entry name" value="ECH_1"/>
    <property type="match status" value="1"/>
</dbReference>
<dbReference type="Gene3D" id="3.90.226.10">
    <property type="entry name" value="2-enoyl-CoA Hydratase, Chain A, domain 1"/>
    <property type="match status" value="1"/>
</dbReference>
<accession>A0A8J7UX16</accession>
<comment type="caution">
    <text evidence="2">The sequence shown here is derived from an EMBL/GenBank/DDBJ whole genome shotgun (WGS) entry which is preliminary data.</text>
</comment>
<dbReference type="EMBL" id="JAFIDN010000006">
    <property type="protein sequence ID" value="MBP3192834.1"/>
    <property type="molecule type" value="Genomic_DNA"/>
</dbReference>
<dbReference type="GO" id="GO:0006635">
    <property type="term" value="P:fatty acid beta-oxidation"/>
    <property type="evidence" value="ECO:0007669"/>
    <property type="project" value="TreeGrafter"/>
</dbReference>
<dbReference type="AlphaFoldDB" id="A0A8J7UX16"/>
<evidence type="ECO:0000313" key="3">
    <source>
        <dbReference type="Proteomes" id="UP000673975"/>
    </source>
</evidence>
<proteinExistence type="predicted"/>
<protein>
    <submittedName>
        <fullName evidence="2">Enoyl-CoA hydratase/isomerase family protein</fullName>
    </submittedName>
</protein>
<dbReference type="PANTHER" id="PTHR11941">
    <property type="entry name" value="ENOYL-COA HYDRATASE-RELATED"/>
    <property type="match status" value="1"/>
</dbReference>
<dbReference type="Proteomes" id="UP000673975">
    <property type="component" value="Unassembled WGS sequence"/>
</dbReference>
<sequence>MAVVEVKKKKHIYWAEINRPDSNNSIDFEVMDMLEKLLDEMEKNNHIRVLVFSGAGQDYFVSGGNIKAFSSLKTEEEGREMASRMASILERLENNRFWTLACVNGEVYGGGCELLLAFDFAIASKTATFAFTQSRLGIPPGWGGVTRLVERVGRSRALEWLGSNQTISSDDALQTGLINKLSITSELRRNTWEWALELSRVEPDLIEELKKGSKYALDAPRDESLKRELDQFARFWGTNQHHEKVADYLARSRK</sequence>
<dbReference type="GO" id="GO:0005829">
    <property type="term" value="C:cytosol"/>
    <property type="evidence" value="ECO:0007669"/>
    <property type="project" value="TreeGrafter"/>
</dbReference>
<keyword evidence="3" id="KW-1185">Reference proteome</keyword>
<gene>
    <name evidence="2" type="ORF">NATSA_09180</name>
</gene>
<organism evidence="2 3">
    <name type="scientific">Natronogracilivirga saccharolytica</name>
    <dbReference type="NCBI Taxonomy" id="2812953"/>
    <lineage>
        <taxon>Bacteria</taxon>
        <taxon>Pseudomonadati</taxon>
        <taxon>Balneolota</taxon>
        <taxon>Balneolia</taxon>
        <taxon>Balneolales</taxon>
        <taxon>Cyclonatronaceae</taxon>
        <taxon>Natronogracilivirga</taxon>
    </lineage>
</organism>
<dbReference type="SUPFAM" id="SSF52096">
    <property type="entry name" value="ClpP/crotonase"/>
    <property type="match status" value="1"/>
</dbReference>
<dbReference type="CDD" id="cd06558">
    <property type="entry name" value="crotonase-like"/>
    <property type="match status" value="1"/>
</dbReference>
<evidence type="ECO:0000256" key="1">
    <source>
        <dbReference type="ARBA" id="ARBA00023239"/>
    </source>
</evidence>
<name>A0A8J7UX16_9BACT</name>
<dbReference type="PANTHER" id="PTHR11941:SF27">
    <property type="entry name" value="ETHYLMALONYL-COA DECARBOXYLASE"/>
    <property type="match status" value="1"/>
</dbReference>
<reference evidence="2" key="1">
    <citation type="submission" date="2021-02" db="EMBL/GenBank/DDBJ databases">
        <title>Natronogracilivirga saccharolytica gen. nov. sp. nov. a new anaerobic, haloalkiliphilic carbohydrate-fermenting bacterium from soda lake and proposing of Cyclonatronumiaceae fam. nov. in the phylum Balneolaeota.</title>
        <authorList>
            <person name="Zhilina T.N."/>
            <person name="Sorokin D.Y."/>
            <person name="Zavarzina D.G."/>
            <person name="Toshchakov S.V."/>
            <person name="Kublanov I.V."/>
        </authorList>
    </citation>
    <scope>NUCLEOTIDE SEQUENCE</scope>
    <source>
        <strain evidence="2">Z-1702</strain>
    </source>
</reference>
<dbReference type="InterPro" id="IPR029045">
    <property type="entry name" value="ClpP/crotonase-like_dom_sf"/>
</dbReference>
<evidence type="ECO:0000313" key="2">
    <source>
        <dbReference type="EMBL" id="MBP3192834.1"/>
    </source>
</evidence>
<dbReference type="InterPro" id="IPR001753">
    <property type="entry name" value="Enoyl-CoA_hydra/iso"/>
</dbReference>
<keyword evidence="1" id="KW-0456">Lyase</keyword>
<dbReference type="RefSeq" id="WP_210511912.1">
    <property type="nucleotide sequence ID" value="NZ_JAFIDN010000006.1"/>
</dbReference>